<dbReference type="SUPFAM" id="SSF54197">
    <property type="entry name" value="HIT-like"/>
    <property type="match status" value="1"/>
</dbReference>
<evidence type="ECO:0000256" key="1">
    <source>
        <dbReference type="ARBA" id="ARBA00022741"/>
    </source>
</evidence>
<dbReference type="InterPro" id="IPR036265">
    <property type="entry name" value="HIT-like_sf"/>
</dbReference>
<evidence type="ECO:0000313" key="5">
    <source>
        <dbReference type="Proteomes" id="UP000000346"/>
    </source>
</evidence>
<dbReference type="CDD" id="cd01275">
    <property type="entry name" value="FHIT"/>
    <property type="match status" value="1"/>
</dbReference>
<dbReference type="InterPro" id="IPR011146">
    <property type="entry name" value="HIT-like"/>
</dbReference>
<dbReference type="InterPro" id="IPR052908">
    <property type="entry name" value="AP-4-A_phosphorylase"/>
</dbReference>
<evidence type="ECO:0000259" key="3">
    <source>
        <dbReference type="PROSITE" id="PS51084"/>
    </source>
</evidence>
<dbReference type="Pfam" id="PF01230">
    <property type="entry name" value="HIT"/>
    <property type="match status" value="1"/>
</dbReference>
<dbReference type="Proteomes" id="UP000000346">
    <property type="component" value="Chromosome"/>
</dbReference>
<feature type="short sequence motif" description="Histidine triad motif" evidence="2">
    <location>
        <begin position="126"/>
        <end position="130"/>
    </location>
</feature>
<dbReference type="InParanoid" id="D9Q0P1"/>
<organism evidence="4 5">
    <name type="scientific">Acidilobus saccharovorans (strain DSM 16705 / JCM 18335 / VKM B-2471 / 345-15)</name>
    <dbReference type="NCBI Taxonomy" id="666510"/>
    <lineage>
        <taxon>Archaea</taxon>
        <taxon>Thermoproteota</taxon>
        <taxon>Thermoprotei</taxon>
        <taxon>Acidilobales</taxon>
        <taxon>Acidilobaceae</taxon>
        <taxon>Acidilobus</taxon>
    </lineage>
</organism>
<dbReference type="EMBL" id="CP001742">
    <property type="protein sequence ID" value="ADL18879.1"/>
    <property type="molecule type" value="Genomic_DNA"/>
</dbReference>
<name>D9Q0P1_ACIS3</name>
<evidence type="ECO:0000313" key="4">
    <source>
        <dbReference type="EMBL" id="ADL18879.1"/>
    </source>
</evidence>
<reference evidence="4 5" key="1">
    <citation type="journal article" date="2010" name="Appl. Environ. Microbiol.">
        <title>The genome sequence of the crenarchaeon Acidilobus saccharovorans supports a new order, Acidilobales, and suggests an important ecological role in terrestrial acidic hot springs.</title>
        <authorList>
            <person name="Mardanov A.V."/>
            <person name="Svetlitchnyi V.A."/>
            <person name="Beletsky A.V."/>
            <person name="Prokofeva M.I."/>
            <person name="Bonch-Osmolovskaya E.A."/>
            <person name="Ravin N.V."/>
            <person name="Skryabin K.G."/>
        </authorList>
    </citation>
    <scope>NUCLEOTIDE SEQUENCE [LARGE SCALE GENOMIC DNA]</scope>
    <source>
        <strain evidence="5">DSM 16705 / JCM 18335 / VKM B-2471 / 345-15</strain>
    </source>
</reference>
<keyword evidence="5" id="KW-1185">Reference proteome</keyword>
<keyword evidence="1" id="KW-0547">Nucleotide-binding</keyword>
<dbReference type="GeneID" id="9498702"/>
<dbReference type="FunCoup" id="D9Q0P1">
    <property type="interactions" value="89"/>
</dbReference>
<dbReference type="AlphaFoldDB" id="D9Q0P1"/>
<dbReference type="eggNOG" id="arCOG00419">
    <property type="taxonomic scope" value="Archaea"/>
</dbReference>
<dbReference type="GO" id="GO:0003824">
    <property type="term" value="F:catalytic activity"/>
    <property type="evidence" value="ECO:0007669"/>
    <property type="project" value="InterPro"/>
</dbReference>
<dbReference type="KEGG" id="asc:ASAC_0472"/>
<dbReference type="RefSeq" id="WP_013266391.1">
    <property type="nucleotide sequence ID" value="NC_014374.1"/>
</dbReference>
<dbReference type="PANTHER" id="PTHR42997:SF1">
    <property type="entry name" value="AP-4-A PHOSPHORYLASE"/>
    <property type="match status" value="1"/>
</dbReference>
<accession>D9Q0P1</accession>
<gene>
    <name evidence="4" type="ordered locus">ASAC_0472</name>
</gene>
<evidence type="ECO:0000256" key="2">
    <source>
        <dbReference type="PROSITE-ProRule" id="PRU00464"/>
    </source>
</evidence>
<dbReference type="OrthoDB" id="26806at2157"/>
<dbReference type="STRING" id="666510.ASAC_0472"/>
<dbReference type="InterPro" id="IPR039383">
    <property type="entry name" value="FHIT"/>
</dbReference>
<sequence>MDWPKSWYSILWAPWRMTYISTIAGKSEGCFLCEAPRNPDERSALVLFKGKYSFIILNKYPYNTGHLMIAPYRHVASVEDLTEDEMREIGLLLKASVEAIRAVYRPEGFNIGINIGDVAGAGVPGHIHVHVVPRWKGDANYITVVGGTKVISQALEDTYDKLRPEVQKAARKYGVTAED</sequence>
<dbReference type="PANTHER" id="PTHR42997">
    <property type="entry name" value="HIT FAMILY HYDROLASE"/>
    <property type="match status" value="1"/>
</dbReference>
<dbReference type="PROSITE" id="PS51084">
    <property type="entry name" value="HIT_2"/>
    <property type="match status" value="1"/>
</dbReference>
<feature type="domain" description="HIT" evidence="3">
    <location>
        <begin position="31"/>
        <end position="141"/>
    </location>
</feature>
<dbReference type="HOGENOM" id="CLU_056776_1_2_2"/>
<dbReference type="Gene3D" id="3.30.428.10">
    <property type="entry name" value="HIT-like"/>
    <property type="match status" value="1"/>
</dbReference>
<proteinExistence type="predicted"/>
<protein>
    <submittedName>
        <fullName evidence="4">Hit histidine triad protein</fullName>
    </submittedName>
</protein>
<dbReference type="GO" id="GO:0000166">
    <property type="term" value="F:nucleotide binding"/>
    <property type="evidence" value="ECO:0007669"/>
    <property type="project" value="UniProtKB-KW"/>
</dbReference>